<feature type="repeat" description="ANK" evidence="3">
    <location>
        <begin position="544"/>
        <end position="576"/>
    </location>
</feature>
<dbReference type="PROSITE" id="PS51257">
    <property type="entry name" value="PROKAR_LIPOPROTEIN"/>
    <property type="match status" value="1"/>
</dbReference>
<dbReference type="Proteomes" id="UP000182360">
    <property type="component" value="Unassembled WGS sequence"/>
</dbReference>
<organism evidence="4 5">
    <name type="scientific">Treponema bryantii</name>
    <dbReference type="NCBI Taxonomy" id="163"/>
    <lineage>
        <taxon>Bacteria</taxon>
        <taxon>Pseudomonadati</taxon>
        <taxon>Spirochaetota</taxon>
        <taxon>Spirochaetia</taxon>
        <taxon>Spirochaetales</taxon>
        <taxon>Treponemataceae</taxon>
        <taxon>Treponema</taxon>
    </lineage>
</organism>
<reference evidence="4 5" key="1">
    <citation type="submission" date="2016-10" db="EMBL/GenBank/DDBJ databases">
        <authorList>
            <person name="de Groot N.N."/>
        </authorList>
    </citation>
    <scope>NUCLEOTIDE SEQUENCE [LARGE SCALE GENOMIC DNA]</scope>
    <source>
        <strain evidence="4 5">B25</strain>
    </source>
</reference>
<keyword evidence="1" id="KW-0677">Repeat</keyword>
<dbReference type="PANTHER" id="PTHR24123">
    <property type="entry name" value="ANKYRIN REPEAT-CONTAINING"/>
    <property type="match status" value="1"/>
</dbReference>
<dbReference type="RefSeq" id="WP_074645527.1">
    <property type="nucleotide sequence ID" value="NZ_FOFU01000013.1"/>
</dbReference>
<feature type="repeat" description="ANK" evidence="3">
    <location>
        <begin position="248"/>
        <end position="280"/>
    </location>
</feature>
<sequence length="925" mass="99556">MDRKKSLFENLAFAGLTGLLLFSGCASKPVSTKQTPQQLIMQNRKAEAMQEFVMPADINAADENGNTVLHIAAMVNDADLVSFFIIKGADPELKNFEGDTPLHVAIKNYSYEAAKTLASISNTLFSRDSEGVTALDRGLMESEDYYDIFITPKAAELRDVDGQTIVHYFVRTKNIKGIRKCISEEIPISVVDDNGKTPLDVAFENLDDEDSVEIAAELIMGGADEVVTEFSYFQDAMLARNVNSRFDDGQTPLHLAAIYGHNAIAKYLLENNADTTVQDSSGATPLHEAVRYGNVEIIKSLLNSGANVNARDNLGKTPVMLILPKDKTAEIYKLLITYRADLSQKDMFGDTVLHTASMLNVGASTFSVLINGGADVNARNKEGVTPLAIAVQKNDLETVKLLTSAGADIHTQDTNGDSPLSIALAGSSEMLEAVVNEANAGFTDSNGNTPLHLALLCDAPLAKIQYIISLMKDVNTRNKDGNSALFLAILKNRQKVGELLLAKNADIFSTNTNNNSPLRLALKYGGTVQDWLITSKTIKSKDGTGNTVLHYAAEWQYKDAINSLVMKGADIGAKNANGETALFSAVKTNNPSVIQTVVDCGADIQARDNLGSTAMHTAVRWDAPASIDKLLSLGINVNAQNTSGKSPLAEAVVAGKFDIAKKLLASGADPNVCDSNGVTVLMDAIRGCSKDSVQLLLKYGANPNVQEVNGRNAYHEAAYMADVDIIKLIRNAGGNPLSRDKQGNTPFSIVVKKDINVICEVLGNNYTITDSDGNTPVHIVVKAKASDELLQTLIDEGYPVDTRNADGYTALNYAIEADSVKTALVLLENGANPFQQIDKKGKNGISIALEKGNKKMISNIVKYAGKMTDVQGNTILHYAAKTSDTAMVKTLISYGIDKSVKNVSGDTAYTIAVRWRRPEIAALLK</sequence>
<dbReference type="SMART" id="SM00248">
    <property type="entry name" value="ANK"/>
    <property type="match status" value="22"/>
</dbReference>
<feature type="repeat" description="ANK" evidence="3">
    <location>
        <begin position="446"/>
        <end position="479"/>
    </location>
</feature>
<feature type="repeat" description="ANK" evidence="3">
    <location>
        <begin position="643"/>
        <end position="675"/>
    </location>
</feature>
<dbReference type="AlphaFoldDB" id="A0A1H9JJF2"/>
<feature type="repeat" description="ANK" evidence="3">
    <location>
        <begin position="577"/>
        <end position="609"/>
    </location>
</feature>
<feature type="repeat" description="ANK" evidence="3">
    <location>
        <begin position="348"/>
        <end position="381"/>
    </location>
</feature>
<evidence type="ECO:0000313" key="5">
    <source>
        <dbReference type="Proteomes" id="UP000182360"/>
    </source>
</evidence>
<dbReference type="Gene3D" id="1.25.40.20">
    <property type="entry name" value="Ankyrin repeat-containing domain"/>
    <property type="match status" value="6"/>
</dbReference>
<feature type="repeat" description="ANK" evidence="3">
    <location>
        <begin position="871"/>
        <end position="903"/>
    </location>
</feature>
<dbReference type="SUPFAM" id="SSF48403">
    <property type="entry name" value="Ankyrin repeat"/>
    <property type="match status" value="3"/>
</dbReference>
<dbReference type="InterPro" id="IPR036770">
    <property type="entry name" value="Ankyrin_rpt-contain_sf"/>
</dbReference>
<proteinExistence type="predicted"/>
<feature type="repeat" description="ANK" evidence="3">
    <location>
        <begin position="806"/>
        <end position="832"/>
    </location>
</feature>
<feature type="repeat" description="ANK" evidence="3">
    <location>
        <begin position="772"/>
        <end position="805"/>
    </location>
</feature>
<keyword evidence="5" id="KW-1185">Reference proteome</keyword>
<name>A0A1H9JJF2_9SPIR</name>
<accession>A0A1H9JJF2</accession>
<dbReference type="InterPro" id="IPR051165">
    <property type="entry name" value="Multifunctional_ANK_Repeat"/>
</dbReference>
<gene>
    <name evidence="4" type="ORF">SAMN04487977_11350</name>
</gene>
<feature type="repeat" description="ANK" evidence="3">
    <location>
        <begin position="281"/>
        <end position="313"/>
    </location>
</feature>
<feature type="repeat" description="ANK" evidence="3">
    <location>
        <begin position="480"/>
        <end position="512"/>
    </location>
</feature>
<evidence type="ECO:0000313" key="4">
    <source>
        <dbReference type="EMBL" id="SEQ87111.1"/>
    </source>
</evidence>
<feature type="repeat" description="ANK" evidence="3">
    <location>
        <begin position="64"/>
        <end position="96"/>
    </location>
</feature>
<dbReference type="PANTHER" id="PTHR24123:SF33">
    <property type="entry name" value="PROTEIN HOS4"/>
    <property type="match status" value="1"/>
</dbReference>
<evidence type="ECO:0000256" key="1">
    <source>
        <dbReference type="ARBA" id="ARBA00022737"/>
    </source>
</evidence>
<keyword evidence="2 3" id="KW-0040">ANK repeat</keyword>
<feature type="repeat" description="ANK" evidence="3">
    <location>
        <begin position="610"/>
        <end position="642"/>
    </location>
</feature>
<dbReference type="InterPro" id="IPR002110">
    <property type="entry name" value="Ankyrin_rpt"/>
</dbReference>
<dbReference type="Pfam" id="PF12796">
    <property type="entry name" value="Ank_2"/>
    <property type="match status" value="8"/>
</dbReference>
<evidence type="ECO:0000256" key="2">
    <source>
        <dbReference type="ARBA" id="ARBA00023043"/>
    </source>
</evidence>
<dbReference type="STRING" id="163.SAMN04487775_103159"/>
<protein>
    <submittedName>
        <fullName evidence="4">Uncharacterized protein</fullName>
    </submittedName>
</protein>
<evidence type="ECO:0000256" key="3">
    <source>
        <dbReference type="PROSITE-ProRule" id="PRU00023"/>
    </source>
</evidence>
<dbReference type="PROSITE" id="PS50088">
    <property type="entry name" value="ANK_REPEAT"/>
    <property type="match status" value="17"/>
</dbReference>
<feature type="repeat" description="ANK" evidence="3">
    <location>
        <begin position="709"/>
        <end position="741"/>
    </location>
</feature>
<dbReference type="PRINTS" id="PR01415">
    <property type="entry name" value="ANKYRIN"/>
</dbReference>
<feature type="repeat" description="ANK" evidence="3">
    <location>
        <begin position="676"/>
        <end position="708"/>
    </location>
</feature>
<dbReference type="EMBL" id="FOFU01000013">
    <property type="protein sequence ID" value="SEQ87111.1"/>
    <property type="molecule type" value="Genomic_DNA"/>
</dbReference>
<dbReference type="PROSITE" id="PS50297">
    <property type="entry name" value="ANK_REP_REGION"/>
    <property type="match status" value="10"/>
</dbReference>
<feature type="repeat" description="ANK" evidence="3">
    <location>
        <begin position="97"/>
        <end position="129"/>
    </location>
</feature>
<feature type="repeat" description="ANK" evidence="3">
    <location>
        <begin position="382"/>
        <end position="414"/>
    </location>
</feature>